<accession>A0A5K3F493</accession>
<dbReference type="AlphaFoldDB" id="A0A5K3F493"/>
<feature type="transmembrane region" description="Helical" evidence="1">
    <location>
        <begin position="29"/>
        <end position="48"/>
    </location>
</feature>
<dbReference type="WBParaSite" id="MCU_005332-RA">
    <property type="protein sequence ID" value="MCU_005332-RA"/>
    <property type="gene ID" value="MCU_005332"/>
</dbReference>
<evidence type="ECO:0000313" key="2">
    <source>
        <dbReference type="WBParaSite" id="MCU_005332-RA"/>
    </source>
</evidence>
<name>A0A5K3F493_MESCO</name>
<keyword evidence="1" id="KW-1133">Transmembrane helix</keyword>
<reference evidence="2" key="1">
    <citation type="submission" date="2019-11" db="UniProtKB">
        <authorList>
            <consortium name="WormBaseParasite"/>
        </authorList>
    </citation>
    <scope>IDENTIFICATION</scope>
</reference>
<protein>
    <submittedName>
        <fullName evidence="2">GPAA1 protein</fullName>
    </submittedName>
</protein>
<proteinExistence type="predicted"/>
<keyword evidence="1" id="KW-0472">Membrane</keyword>
<keyword evidence="1" id="KW-0812">Transmembrane</keyword>
<evidence type="ECO:0000256" key="1">
    <source>
        <dbReference type="SAM" id="Phobius"/>
    </source>
</evidence>
<organism evidence="2">
    <name type="scientific">Mesocestoides corti</name>
    <name type="common">Flatworm</name>
    <dbReference type="NCBI Taxonomy" id="53468"/>
    <lineage>
        <taxon>Eukaryota</taxon>
        <taxon>Metazoa</taxon>
        <taxon>Spiralia</taxon>
        <taxon>Lophotrochozoa</taxon>
        <taxon>Platyhelminthes</taxon>
        <taxon>Cestoda</taxon>
        <taxon>Eucestoda</taxon>
        <taxon>Cyclophyllidea</taxon>
        <taxon>Mesocestoididae</taxon>
        <taxon>Mesocestoides</taxon>
    </lineage>
</organism>
<sequence length="69" mass="7590">MTCEESMQPTRGRHALEALYKGRCSQRGGLGLAVPAVWLWLVVGYEVLAHLEEVLLQLGFGHSTVEASH</sequence>